<proteinExistence type="predicted"/>
<dbReference type="Proteomes" id="UP000016762">
    <property type="component" value="Unassembled WGS sequence"/>
</dbReference>
<dbReference type="STRING" id="1397666.RS24_00763"/>
<comment type="caution">
    <text evidence="2">The sequence shown here is derived from an EMBL/GenBank/DDBJ whole genome shotgun (WGS) entry which is preliminary data.</text>
</comment>
<feature type="coiled-coil region" evidence="1">
    <location>
        <begin position="313"/>
        <end position="421"/>
    </location>
</feature>
<accession>U2WW86</accession>
<keyword evidence="3" id="KW-1185">Reference proteome</keyword>
<evidence type="ECO:0000256" key="1">
    <source>
        <dbReference type="SAM" id="Coils"/>
    </source>
</evidence>
<dbReference type="SUPFAM" id="SSF52540">
    <property type="entry name" value="P-loop containing nucleoside triphosphate hydrolases"/>
    <property type="match status" value="1"/>
</dbReference>
<evidence type="ECO:0000313" key="3">
    <source>
        <dbReference type="Proteomes" id="UP000016762"/>
    </source>
</evidence>
<sequence length="793" mass="90549">MRIIARLAETAKNKDHLGYLDAVAVQKKSPDIGFEPATPENIPKEGEVFVRTGWSDIKSQFSRQELFLVEVTEVGWEGKCEYQTINNSWTPLSNSSGISNVIRVPEIIDFTDVVSIDSNFKPLGLVFLISLDEEKNELLQGPFQSLNSTFDINKQKWSSTLTRPTVRTPEFSNLDDYSIYETEIGLLPNYCLTETKLGNHFIGHEILESLKAIDAPQKNIMSINQAVKLINDTLNPRDRLGRRGKKDFISQIESSTKLPDFTKEKLKEVLEVAALSEDKLIERIGEALLDSDIPSIVTRSKLDEQGEITFENSSELLDEIQTLKAEMDTKNQKINNLERELNQQTTVVEALTIEVERKNEDTSAKRILELEAQISSIEELEDIQQQVVKLEDQKNNFEEEVLTLEQQREGLEEAVASLKSRLTSSVSEFRTKVLDVIPFFEILNTVNTSQGQVNWKRPKWENLVSPEDPVNEIANRIKKQNFYVEVPEYAKAVSAILLSNRFVSFYSPPGSGKTALARIISRAISGNHRVDHFVPVGRGWSNPQDFIGYKNPFTNSFDFSSDFWRLLTLENDKDEPVKTVVFDEATLSPLEHYLSDFLSFECLPAGEHRKIHVQGVTFNIPSTTRFIFTFNFDVSTEEVTERFIDRTPIIPRSLIDTAPQGEIKFDDTFVGFSADFLNDYILEVNEKTNNTNQMRDEFEDEIELWQTLPRLSLSTRKQKQINLFFQLMENEDDSEYIKDFAASTFLLPLVRGYGQAYGEALSEIISKTSLRRTKMRLQDVADNGQSSASYRYI</sequence>
<dbReference type="GO" id="GO:0050121">
    <property type="term" value="F:N-acylglucosamine 2-epimerase activity"/>
    <property type="evidence" value="ECO:0007669"/>
    <property type="project" value="UniProtKB-EC"/>
</dbReference>
<organism evidence="2 3">
    <name type="scientific">Candidatus Micropelagius thuwalensis</name>
    <dbReference type="NCBI Taxonomy" id="1397666"/>
    <lineage>
        <taxon>Bacteria</taxon>
        <taxon>Pseudomonadati</taxon>
        <taxon>Pseudomonadota</taxon>
        <taxon>Alphaproteobacteria</taxon>
        <taxon>PS1 clade</taxon>
        <taxon>Candidatus Micropelagius</taxon>
    </lineage>
</organism>
<keyword evidence="2" id="KW-0413">Isomerase</keyword>
<dbReference type="InterPro" id="IPR027417">
    <property type="entry name" value="P-loop_NTPase"/>
</dbReference>
<dbReference type="EC" id="5.1.3.8" evidence="2"/>
<keyword evidence="1" id="KW-0175">Coiled coil</keyword>
<protein>
    <submittedName>
        <fullName evidence="2">N-acylglucosamine 2-epimerase protein</fullName>
        <ecNumber evidence="2">5.1.3.8</ecNumber>
    </submittedName>
</protein>
<evidence type="ECO:0000313" key="2">
    <source>
        <dbReference type="EMBL" id="ERL47783.1"/>
    </source>
</evidence>
<dbReference type="Gene3D" id="1.10.287.1490">
    <property type="match status" value="1"/>
</dbReference>
<reference evidence="2 3" key="1">
    <citation type="journal article" date="2014" name="FEMS Microbiol. Ecol.">
        <title>Genomic differentiation among two strains of the PS1 clade isolated from geographically separated marine habitats.</title>
        <authorList>
            <person name="Jimenez-Infante F."/>
            <person name="Ngugi D.K."/>
            <person name="Alam I."/>
            <person name="Rashid M."/>
            <person name="Baalawi W."/>
            <person name="Kamau A.A."/>
            <person name="Bajic V.B."/>
            <person name="Stingl U."/>
        </authorList>
    </citation>
    <scope>NUCLEOTIDE SEQUENCE [LARGE SCALE GENOMIC DNA]</scope>
    <source>
        <strain evidence="2 3">RS24</strain>
    </source>
</reference>
<dbReference type="EMBL" id="AWXE01000001">
    <property type="protein sequence ID" value="ERL47783.1"/>
    <property type="molecule type" value="Genomic_DNA"/>
</dbReference>
<dbReference type="Gene3D" id="3.40.50.300">
    <property type="entry name" value="P-loop containing nucleotide triphosphate hydrolases"/>
    <property type="match status" value="1"/>
</dbReference>
<dbReference type="OrthoDB" id="9781481at2"/>
<gene>
    <name evidence="2" type="ORF">RS24_00763</name>
</gene>
<dbReference type="eggNOG" id="COG1401">
    <property type="taxonomic scope" value="Bacteria"/>
</dbReference>
<dbReference type="AlphaFoldDB" id="U2WW86"/>
<name>U2WW86_9PROT</name>
<dbReference type="RefSeq" id="WP_021776800.1">
    <property type="nucleotide sequence ID" value="NZ_AWXE01000001.1"/>
</dbReference>